<dbReference type="Proteomes" id="UP001159363">
    <property type="component" value="Chromosome 10"/>
</dbReference>
<accession>A0ABQ9GK27</accession>
<protein>
    <submittedName>
        <fullName evidence="2">Uncharacterized protein</fullName>
    </submittedName>
</protein>
<evidence type="ECO:0000256" key="1">
    <source>
        <dbReference type="SAM" id="MobiDB-lite"/>
    </source>
</evidence>
<keyword evidence="3" id="KW-1185">Reference proteome</keyword>
<name>A0ABQ9GK27_9NEOP</name>
<dbReference type="EMBL" id="JARBHB010000011">
    <property type="protein sequence ID" value="KAJ8872383.1"/>
    <property type="molecule type" value="Genomic_DNA"/>
</dbReference>
<gene>
    <name evidence="2" type="ORF">PR048_025987</name>
</gene>
<evidence type="ECO:0000313" key="3">
    <source>
        <dbReference type="Proteomes" id="UP001159363"/>
    </source>
</evidence>
<feature type="region of interest" description="Disordered" evidence="1">
    <location>
        <begin position="262"/>
        <end position="319"/>
    </location>
</feature>
<proteinExistence type="predicted"/>
<evidence type="ECO:0000313" key="2">
    <source>
        <dbReference type="EMBL" id="KAJ8872383.1"/>
    </source>
</evidence>
<feature type="compositionally biased region" description="Gly residues" evidence="1">
    <location>
        <begin position="296"/>
        <end position="310"/>
    </location>
</feature>
<sequence length="319" mass="34913">MRQRNIPEAELQQGFRKELCVVYLHCDCIVRERVIKLRFALDAIEPPVSGFAPYLSRISVHVGGTMGAVWTTLASHQGELGSIPGQVTAFSQVGIVTDDAVGRRVFSGISRFPAPSFRRRSIFTSITLIGSEELDVKRRPNIFAVVALFKIQNVRKLNPPNCGSDMSHRCRYGQHGIENGIGKWSGEIWTALNSEYGAAPRCKGGGKRETPWKTRRPAALSGTSPTRAKIRERPRRGSNPIAALVNVVLSLDPRFRDEEWGQAGLTPDAAGGQKLRGWDGTPSRMHHRKLIPRFPRGGGEVGDDTPGGGSQAHPPPSPT</sequence>
<comment type="caution">
    <text evidence="2">The sequence shown here is derived from an EMBL/GenBank/DDBJ whole genome shotgun (WGS) entry which is preliminary data.</text>
</comment>
<reference evidence="2 3" key="1">
    <citation type="submission" date="2023-02" db="EMBL/GenBank/DDBJ databases">
        <title>LHISI_Scaffold_Assembly.</title>
        <authorList>
            <person name="Stuart O.P."/>
            <person name="Cleave R."/>
            <person name="Magrath M.J.L."/>
            <person name="Mikheyev A.S."/>
        </authorList>
    </citation>
    <scope>NUCLEOTIDE SEQUENCE [LARGE SCALE GENOMIC DNA]</scope>
    <source>
        <strain evidence="2">Daus_M_001</strain>
        <tissue evidence="2">Leg muscle</tissue>
    </source>
</reference>
<feature type="region of interest" description="Disordered" evidence="1">
    <location>
        <begin position="200"/>
        <end position="234"/>
    </location>
</feature>
<organism evidence="2 3">
    <name type="scientific">Dryococelus australis</name>
    <dbReference type="NCBI Taxonomy" id="614101"/>
    <lineage>
        <taxon>Eukaryota</taxon>
        <taxon>Metazoa</taxon>
        <taxon>Ecdysozoa</taxon>
        <taxon>Arthropoda</taxon>
        <taxon>Hexapoda</taxon>
        <taxon>Insecta</taxon>
        <taxon>Pterygota</taxon>
        <taxon>Neoptera</taxon>
        <taxon>Polyneoptera</taxon>
        <taxon>Phasmatodea</taxon>
        <taxon>Verophasmatodea</taxon>
        <taxon>Anareolatae</taxon>
        <taxon>Phasmatidae</taxon>
        <taxon>Eurycanthinae</taxon>
        <taxon>Dryococelus</taxon>
    </lineage>
</organism>